<sequence>MLNKRGIIFCCGFPPQGFSC</sequence>
<reference evidence="1" key="2">
    <citation type="journal article" date="2015" name="Fish Shellfish Immunol.">
        <title>Early steps in the European eel (Anguilla anguilla)-Vibrio vulnificus interaction in the gills: Role of the RtxA13 toxin.</title>
        <authorList>
            <person name="Callol A."/>
            <person name="Pajuelo D."/>
            <person name="Ebbesson L."/>
            <person name="Teles M."/>
            <person name="MacKenzie S."/>
            <person name="Amaro C."/>
        </authorList>
    </citation>
    <scope>NUCLEOTIDE SEQUENCE</scope>
</reference>
<dbReference type="EMBL" id="GBXM01048998">
    <property type="protein sequence ID" value="JAH59579.1"/>
    <property type="molecule type" value="Transcribed_RNA"/>
</dbReference>
<evidence type="ECO:0000313" key="1">
    <source>
        <dbReference type="EMBL" id="JAH59579.1"/>
    </source>
</evidence>
<organism evidence="1">
    <name type="scientific">Anguilla anguilla</name>
    <name type="common">European freshwater eel</name>
    <name type="synonym">Muraena anguilla</name>
    <dbReference type="NCBI Taxonomy" id="7936"/>
    <lineage>
        <taxon>Eukaryota</taxon>
        <taxon>Metazoa</taxon>
        <taxon>Chordata</taxon>
        <taxon>Craniata</taxon>
        <taxon>Vertebrata</taxon>
        <taxon>Euteleostomi</taxon>
        <taxon>Actinopterygii</taxon>
        <taxon>Neopterygii</taxon>
        <taxon>Teleostei</taxon>
        <taxon>Anguilliformes</taxon>
        <taxon>Anguillidae</taxon>
        <taxon>Anguilla</taxon>
    </lineage>
</organism>
<proteinExistence type="predicted"/>
<reference evidence="1" key="1">
    <citation type="submission" date="2014-11" db="EMBL/GenBank/DDBJ databases">
        <authorList>
            <person name="Amaro Gonzalez C."/>
        </authorList>
    </citation>
    <scope>NUCLEOTIDE SEQUENCE</scope>
</reference>
<protein>
    <submittedName>
        <fullName evidence="1">Uncharacterized protein</fullName>
    </submittedName>
</protein>
<accession>A0A0E9U0Z3</accession>
<name>A0A0E9U0Z3_ANGAN</name>
<dbReference type="AlphaFoldDB" id="A0A0E9U0Z3"/>